<dbReference type="RefSeq" id="WP_135837015.1">
    <property type="nucleotide sequence ID" value="NZ_SRPE01000018.1"/>
</dbReference>
<dbReference type="SUPFAM" id="SSF46894">
    <property type="entry name" value="C-terminal effector domain of the bipartite response regulators"/>
    <property type="match status" value="1"/>
</dbReference>
<dbReference type="AlphaFoldDB" id="A0A4Z1BHZ8"/>
<keyword evidence="8" id="KW-0472">Membrane</keyword>
<dbReference type="OrthoDB" id="1017207at2"/>
<reference evidence="11 12" key="1">
    <citation type="submission" date="2019-03" db="EMBL/GenBank/DDBJ databases">
        <title>Empedobacter tilapiae sp. nov., isolated from an intestine of Nile tilapia Oreochromis niloticus.</title>
        <authorList>
            <person name="Kim Y.-O."/>
            <person name="Yoon J.-H."/>
        </authorList>
    </citation>
    <scope>NUCLEOTIDE SEQUENCE [LARGE SCALE GENOMIC DNA]</scope>
    <source>
        <strain evidence="11 12">MRS2</strain>
    </source>
</reference>
<dbReference type="GO" id="GO:0003677">
    <property type="term" value="F:DNA binding"/>
    <property type="evidence" value="ECO:0007669"/>
    <property type="project" value="InterPro"/>
</dbReference>
<evidence type="ECO:0000313" key="12">
    <source>
        <dbReference type="Proteomes" id="UP000297998"/>
    </source>
</evidence>
<dbReference type="SUPFAM" id="SSF48452">
    <property type="entry name" value="TPR-like"/>
    <property type="match status" value="1"/>
</dbReference>
<keyword evidence="9" id="KW-0732">Signal</keyword>
<comment type="subcellular location">
    <subcellularLocation>
        <location evidence="1">Cytoplasm</location>
    </subcellularLocation>
</comment>
<keyword evidence="3" id="KW-0677">Repeat</keyword>
<protein>
    <recommendedName>
        <fullName evidence="10">HTH luxR-type domain-containing protein</fullName>
    </recommendedName>
</protein>
<organism evidence="11 12">
    <name type="scientific">Empedobacter tilapiae</name>
    <dbReference type="NCBI Taxonomy" id="2491114"/>
    <lineage>
        <taxon>Bacteria</taxon>
        <taxon>Pseudomonadati</taxon>
        <taxon>Bacteroidota</taxon>
        <taxon>Flavobacteriia</taxon>
        <taxon>Flavobacteriales</taxon>
        <taxon>Weeksellaceae</taxon>
        <taxon>Empedobacter</taxon>
    </lineage>
</organism>
<name>A0A4Z1BHZ8_9FLAO</name>
<evidence type="ECO:0000256" key="5">
    <source>
        <dbReference type="ARBA" id="ARBA00038253"/>
    </source>
</evidence>
<keyword evidence="2" id="KW-0963">Cytoplasm</keyword>
<feature type="chain" id="PRO_5021281063" description="HTH luxR-type domain-containing protein" evidence="9">
    <location>
        <begin position="22"/>
        <end position="503"/>
    </location>
</feature>
<dbReference type="InterPro" id="IPR011990">
    <property type="entry name" value="TPR-like_helical_dom_sf"/>
</dbReference>
<keyword evidence="7" id="KW-0175">Coiled coil</keyword>
<dbReference type="Gene3D" id="1.10.10.10">
    <property type="entry name" value="Winged helix-like DNA-binding domain superfamily/Winged helix DNA-binding domain"/>
    <property type="match status" value="1"/>
</dbReference>
<evidence type="ECO:0000256" key="3">
    <source>
        <dbReference type="ARBA" id="ARBA00022737"/>
    </source>
</evidence>
<evidence type="ECO:0000256" key="8">
    <source>
        <dbReference type="SAM" id="Phobius"/>
    </source>
</evidence>
<dbReference type="Proteomes" id="UP000297998">
    <property type="component" value="Unassembled WGS sequence"/>
</dbReference>
<dbReference type="PANTHER" id="PTHR46630">
    <property type="entry name" value="TETRATRICOPEPTIDE REPEAT PROTEIN 29"/>
    <property type="match status" value="1"/>
</dbReference>
<sequence>MKKIHSFILLLISMVVLNAQSNTFKDIDKLLEFSQQEYAKMELISSLKNAKKALTLSINNKYDKGICKANLNISNVLLTIGMYKDGLFYLENAVLTSFYKSTPSMQAEVCRLRGRAYTSLKLYEISIKEYRKQLKISKNIEDKDLKDLSILFTHQNLSNTFQIQNNKDSVFKHLKIQEELLKKHFNEKDDYYYYSTLYNQYGDYYLSLQQHEIANEYFNKSIKLLQKNDAQFLYTTFIGLAKLEERRNIEKTIIYYKKALENAKKIGSKETEMYIYKDLSNYYITNNINSKEATIYLYKYQALNDSLDVKNKELVQLAFDQLIDQRDQNHKENSKQIVVFFFIVVCISFVGMIFWYVRFLKTKKEILNIMEIKTILRSNIKEVGVEIDKKQKKIEELELKANNYFFELSNLVEQNSPHFWGRFQEIYPSFSSKILEINSTLKVSELTFCSYIYLGFSNKEIAKYTYKSIRTVENNRYNLRKKLKLNTEEDFTIWLRKFVDKLQ</sequence>
<gene>
    <name evidence="11" type="ORF">E4J94_17205</name>
</gene>
<feature type="domain" description="HTH luxR-type" evidence="10">
    <location>
        <begin position="438"/>
        <end position="495"/>
    </location>
</feature>
<dbReference type="GO" id="GO:0006355">
    <property type="term" value="P:regulation of DNA-templated transcription"/>
    <property type="evidence" value="ECO:0007669"/>
    <property type="project" value="InterPro"/>
</dbReference>
<proteinExistence type="inferred from homology"/>
<comment type="caution">
    <text evidence="11">The sequence shown here is derived from an EMBL/GenBank/DDBJ whole genome shotgun (WGS) entry which is preliminary data.</text>
</comment>
<keyword evidence="8" id="KW-1133">Transmembrane helix</keyword>
<dbReference type="PROSITE" id="PS50005">
    <property type="entry name" value="TPR"/>
    <property type="match status" value="1"/>
</dbReference>
<dbReference type="EMBL" id="SRPE01000018">
    <property type="protein sequence ID" value="TGN21685.1"/>
    <property type="molecule type" value="Genomic_DNA"/>
</dbReference>
<dbReference type="SMART" id="SM00421">
    <property type="entry name" value="HTH_LUXR"/>
    <property type="match status" value="1"/>
</dbReference>
<dbReference type="InterPro" id="IPR016032">
    <property type="entry name" value="Sig_transdc_resp-reg_C-effctor"/>
</dbReference>
<dbReference type="InterPro" id="IPR000792">
    <property type="entry name" value="Tscrpt_reg_LuxR_C"/>
</dbReference>
<keyword evidence="8" id="KW-0812">Transmembrane</keyword>
<keyword evidence="12" id="KW-1185">Reference proteome</keyword>
<feature type="coiled-coil region" evidence="7">
    <location>
        <begin position="380"/>
        <end position="414"/>
    </location>
</feature>
<dbReference type="InterPro" id="IPR036388">
    <property type="entry name" value="WH-like_DNA-bd_sf"/>
</dbReference>
<dbReference type="Gene3D" id="1.25.40.10">
    <property type="entry name" value="Tetratricopeptide repeat domain"/>
    <property type="match status" value="2"/>
</dbReference>
<keyword evidence="4 6" id="KW-0802">TPR repeat</keyword>
<evidence type="ECO:0000256" key="7">
    <source>
        <dbReference type="SAM" id="Coils"/>
    </source>
</evidence>
<feature type="signal peptide" evidence="9">
    <location>
        <begin position="1"/>
        <end position="21"/>
    </location>
</feature>
<evidence type="ECO:0000256" key="2">
    <source>
        <dbReference type="ARBA" id="ARBA00022490"/>
    </source>
</evidence>
<dbReference type="InterPro" id="IPR019734">
    <property type="entry name" value="TPR_rpt"/>
</dbReference>
<evidence type="ECO:0000256" key="6">
    <source>
        <dbReference type="PROSITE-ProRule" id="PRU00339"/>
    </source>
</evidence>
<dbReference type="InterPro" id="IPR051476">
    <property type="entry name" value="Bac_ResReg_Asp_Phosphatase"/>
</dbReference>
<evidence type="ECO:0000259" key="10">
    <source>
        <dbReference type="SMART" id="SM00421"/>
    </source>
</evidence>
<accession>A0A4Z1BHZ8</accession>
<evidence type="ECO:0000313" key="11">
    <source>
        <dbReference type="EMBL" id="TGN21685.1"/>
    </source>
</evidence>
<feature type="repeat" description="TPR" evidence="6">
    <location>
        <begin position="195"/>
        <end position="228"/>
    </location>
</feature>
<dbReference type="PANTHER" id="PTHR46630:SF1">
    <property type="entry name" value="TETRATRICOPEPTIDE REPEAT PROTEIN 29"/>
    <property type="match status" value="1"/>
</dbReference>
<evidence type="ECO:0000256" key="4">
    <source>
        <dbReference type="ARBA" id="ARBA00022803"/>
    </source>
</evidence>
<dbReference type="GO" id="GO:0005737">
    <property type="term" value="C:cytoplasm"/>
    <property type="evidence" value="ECO:0007669"/>
    <property type="project" value="UniProtKB-SubCell"/>
</dbReference>
<feature type="transmembrane region" description="Helical" evidence="8">
    <location>
        <begin position="337"/>
        <end position="357"/>
    </location>
</feature>
<comment type="similarity">
    <text evidence="5">Belongs to the Rap family.</text>
</comment>
<evidence type="ECO:0000256" key="9">
    <source>
        <dbReference type="SAM" id="SignalP"/>
    </source>
</evidence>
<evidence type="ECO:0000256" key="1">
    <source>
        <dbReference type="ARBA" id="ARBA00004496"/>
    </source>
</evidence>